<dbReference type="Gene3D" id="3.40.50.300">
    <property type="entry name" value="P-loop containing nucleotide triphosphate hydrolases"/>
    <property type="match status" value="1"/>
</dbReference>
<dbReference type="Gene3D" id="1.10.8.60">
    <property type="match status" value="1"/>
</dbReference>
<dbReference type="GO" id="GO:0007033">
    <property type="term" value="P:vacuole organization"/>
    <property type="evidence" value="ECO:0007669"/>
    <property type="project" value="TreeGrafter"/>
</dbReference>
<organism evidence="7">
    <name type="scientific">Thrips palmi</name>
    <name type="common">Melon thrips</name>
    <dbReference type="NCBI Taxonomy" id="161013"/>
    <lineage>
        <taxon>Eukaryota</taxon>
        <taxon>Metazoa</taxon>
        <taxon>Ecdysozoa</taxon>
        <taxon>Arthropoda</taxon>
        <taxon>Hexapoda</taxon>
        <taxon>Insecta</taxon>
        <taxon>Pterygota</taxon>
        <taxon>Neoptera</taxon>
        <taxon>Paraneoptera</taxon>
        <taxon>Thysanoptera</taxon>
        <taxon>Terebrantia</taxon>
        <taxon>Thripoidea</taxon>
        <taxon>Thripidae</taxon>
        <taxon>Thrips</taxon>
    </lineage>
</organism>
<dbReference type="PANTHER" id="PTHR23074">
    <property type="entry name" value="AAA DOMAIN-CONTAINING"/>
    <property type="match status" value="1"/>
</dbReference>
<dbReference type="Pfam" id="PF17862">
    <property type="entry name" value="AAA_lid_3"/>
    <property type="match status" value="1"/>
</dbReference>
<dbReference type="Pfam" id="PF09336">
    <property type="entry name" value="Vps4_C"/>
    <property type="match status" value="1"/>
</dbReference>
<dbReference type="OrthoDB" id="5334845at2759"/>
<evidence type="ECO:0000313" key="7">
    <source>
        <dbReference type="RefSeq" id="XP_034247739.1"/>
    </source>
</evidence>
<dbReference type="InterPro" id="IPR015415">
    <property type="entry name" value="Spast_Vps4_C"/>
</dbReference>
<feature type="compositionally biased region" description="Polar residues" evidence="4">
    <location>
        <begin position="152"/>
        <end position="180"/>
    </location>
</feature>
<evidence type="ECO:0000256" key="1">
    <source>
        <dbReference type="ARBA" id="ARBA00006914"/>
    </source>
</evidence>
<dbReference type="AlphaFoldDB" id="A0A6P8ZRK0"/>
<evidence type="ECO:0000313" key="6">
    <source>
        <dbReference type="Proteomes" id="UP000515158"/>
    </source>
</evidence>
<evidence type="ECO:0000256" key="3">
    <source>
        <dbReference type="ARBA" id="ARBA00022840"/>
    </source>
</evidence>
<dbReference type="InterPro" id="IPR003593">
    <property type="entry name" value="AAA+_ATPase"/>
</dbReference>
<dbReference type="InterPro" id="IPR003959">
    <property type="entry name" value="ATPase_AAA_core"/>
</dbReference>
<dbReference type="InterPro" id="IPR041569">
    <property type="entry name" value="AAA_lid_3"/>
</dbReference>
<accession>A0A6P8ZRK0</accession>
<dbReference type="GO" id="GO:0016197">
    <property type="term" value="P:endosomal transport"/>
    <property type="evidence" value="ECO:0007669"/>
    <property type="project" value="TreeGrafter"/>
</dbReference>
<reference evidence="7" key="1">
    <citation type="submission" date="2025-08" db="UniProtKB">
        <authorList>
            <consortium name="RefSeq"/>
        </authorList>
    </citation>
    <scope>IDENTIFICATION</scope>
    <source>
        <tissue evidence="7">Total insect</tissue>
    </source>
</reference>
<dbReference type="InParanoid" id="A0A6P8ZRK0"/>
<evidence type="ECO:0000259" key="5">
    <source>
        <dbReference type="SMART" id="SM00382"/>
    </source>
</evidence>
<evidence type="ECO:0000256" key="2">
    <source>
        <dbReference type="ARBA" id="ARBA00022741"/>
    </source>
</evidence>
<dbReference type="SMART" id="SM00382">
    <property type="entry name" value="AAA"/>
    <property type="match status" value="1"/>
</dbReference>
<dbReference type="InterPro" id="IPR050304">
    <property type="entry name" value="MT-severing_AAA_ATPase"/>
</dbReference>
<feature type="region of interest" description="Disordered" evidence="4">
    <location>
        <begin position="152"/>
        <end position="183"/>
    </location>
</feature>
<evidence type="ECO:0000256" key="4">
    <source>
        <dbReference type="SAM" id="MobiDB-lite"/>
    </source>
</evidence>
<proteinExistence type="inferred from homology"/>
<sequence length="514" mass="56705">MGSLGNIRREKFSLHKLLKLFCEISPSSMAADDQEVPLAEQLKDKNGFIMLYWAPNSNVFCARVRRLITIPVAVECLDKITESLETEGVTMSSVEFLASFSTSLGLVESCAQNPFWNREEIKVLEAVYDSIGRNRTMAQLLMADAARTPLGSPSCSPELSTSFDASGASVASQGDSQSQGEAVRDHISALRRHVTPDMRLASVAGMAQAKQLLTEAVIMPIRYRHLFTGARKPWHSVLLYGPPGTGKTKLALALAAEVDSELYAITPADLLSSWFGRTEQNIRDLFGQLRARGATRRVIVFLDEVDGLCRRRTNEEPESTRRMKTELLTQLQGDAAPSSGHAGHLFFVCATNCPWEIDPAFLRRFQRRVFIGLPDRDSRKEIIRTLAAGGTTGTAPGSELNLPAAEWQNLLDRTAGFSGSDLSDLVRNALYQPVRELTTATHWIGVAGGMWSPCSSNTVGAVRRFLHLIPAESVCARSVTIRDFYDVIESARPTVCEADLRRYEEFTQQFGQLG</sequence>
<comment type="similarity">
    <text evidence="1">Belongs to the AAA ATPase family.</text>
</comment>
<dbReference type="Proteomes" id="UP000515158">
    <property type="component" value="Unplaced"/>
</dbReference>
<dbReference type="SUPFAM" id="SSF52540">
    <property type="entry name" value="P-loop containing nucleoside triphosphate hydrolases"/>
    <property type="match status" value="1"/>
</dbReference>
<dbReference type="PANTHER" id="PTHR23074:SF72">
    <property type="entry name" value="VACUOLAR PROTEIN SORTING-ASSOCIATED PROTEIN 4B"/>
    <property type="match status" value="1"/>
</dbReference>
<dbReference type="GeneID" id="117649255"/>
<dbReference type="KEGG" id="tpal:117649255"/>
<dbReference type="RefSeq" id="XP_034247739.1">
    <property type="nucleotide sequence ID" value="XM_034391848.1"/>
</dbReference>
<keyword evidence="3" id="KW-0067">ATP-binding</keyword>
<feature type="domain" description="AAA+ ATPase" evidence="5">
    <location>
        <begin position="233"/>
        <end position="375"/>
    </location>
</feature>
<dbReference type="InterPro" id="IPR027417">
    <property type="entry name" value="P-loop_NTPase"/>
</dbReference>
<gene>
    <name evidence="7" type="primary">LOC117649255</name>
</gene>
<protein>
    <submittedName>
        <fullName evidence="7">Vacuolar protein sorting-associated protein 4-like isoform X1</fullName>
    </submittedName>
</protein>
<dbReference type="Pfam" id="PF00004">
    <property type="entry name" value="AAA"/>
    <property type="match status" value="1"/>
</dbReference>
<keyword evidence="6" id="KW-1185">Reference proteome</keyword>
<dbReference type="GO" id="GO:0005524">
    <property type="term" value="F:ATP binding"/>
    <property type="evidence" value="ECO:0007669"/>
    <property type="project" value="UniProtKB-KW"/>
</dbReference>
<dbReference type="GO" id="GO:0016887">
    <property type="term" value="F:ATP hydrolysis activity"/>
    <property type="evidence" value="ECO:0007669"/>
    <property type="project" value="InterPro"/>
</dbReference>
<keyword evidence="2" id="KW-0547">Nucleotide-binding</keyword>
<name>A0A6P8ZRK0_THRPL</name>